<proteinExistence type="predicted"/>
<dbReference type="EMBL" id="RDQH01000336">
    <property type="protein sequence ID" value="RXH86477.1"/>
    <property type="molecule type" value="Genomic_DNA"/>
</dbReference>
<name>A0A498IW68_MALDO</name>
<protein>
    <submittedName>
        <fullName evidence="2">Uncharacterized protein</fullName>
    </submittedName>
</protein>
<reference evidence="2 3" key="1">
    <citation type="submission" date="2018-10" db="EMBL/GenBank/DDBJ databases">
        <title>A high-quality apple genome assembly.</title>
        <authorList>
            <person name="Hu J."/>
        </authorList>
    </citation>
    <scope>NUCLEOTIDE SEQUENCE [LARGE SCALE GENOMIC DNA]</scope>
    <source>
        <strain evidence="3">cv. HFTH1</strain>
        <tissue evidence="2">Young leaf</tissue>
    </source>
</reference>
<feature type="transmembrane region" description="Helical" evidence="1">
    <location>
        <begin position="126"/>
        <end position="143"/>
    </location>
</feature>
<dbReference type="Proteomes" id="UP000290289">
    <property type="component" value="Chromosome 10"/>
</dbReference>
<dbReference type="AlphaFoldDB" id="A0A498IW68"/>
<organism evidence="2 3">
    <name type="scientific">Malus domestica</name>
    <name type="common">Apple</name>
    <name type="synonym">Pyrus malus</name>
    <dbReference type="NCBI Taxonomy" id="3750"/>
    <lineage>
        <taxon>Eukaryota</taxon>
        <taxon>Viridiplantae</taxon>
        <taxon>Streptophyta</taxon>
        <taxon>Embryophyta</taxon>
        <taxon>Tracheophyta</taxon>
        <taxon>Spermatophyta</taxon>
        <taxon>Magnoliopsida</taxon>
        <taxon>eudicotyledons</taxon>
        <taxon>Gunneridae</taxon>
        <taxon>Pentapetalae</taxon>
        <taxon>rosids</taxon>
        <taxon>fabids</taxon>
        <taxon>Rosales</taxon>
        <taxon>Rosaceae</taxon>
        <taxon>Amygdaloideae</taxon>
        <taxon>Maleae</taxon>
        <taxon>Malus</taxon>
    </lineage>
</organism>
<comment type="caution">
    <text evidence="2">The sequence shown here is derived from an EMBL/GenBank/DDBJ whole genome shotgun (WGS) entry which is preliminary data.</text>
</comment>
<feature type="transmembrane region" description="Helical" evidence="1">
    <location>
        <begin position="97"/>
        <end position="114"/>
    </location>
</feature>
<keyword evidence="1" id="KW-0812">Transmembrane</keyword>
<keyword evidence="1" id="KW-0472">Membrane</keyword>
<evidence type="ECO:0000256" key="1">
    <source>
        <dbReference type="SAM" id="Phobius"/>
    </source>
</evidence>
<keyword evidence="3" id="KW-1185">Reference proteome</keyword>
<keyword evidence="1" id="KW-1133">Transmembrane helix</keyword>
<sequence>MSTNNDLIVRSATSWIDHLMGVTEPKNLNANIQSCLLLTTITETWVPAAQNAENHLDIDCHSFWVLDCNSFTYNGVLVIFNAIYLPQELVVGYATKLIVLFLNVVKIRVLQLFYSISKYLANLHDFILAGYELMIFVFWVNALQKFWKDMVRDLKTIQKLILHEYGTPLDQLAGLFPDYACVFLSLRGLRTSLILRGWD</sequence>
<evidence type="ECO:0000313" key="2">
    <source>
        <dbReference type="EMBL" id="RXH86477.1"/>
    </source>
</evidence>
<accession>A0A498IW68</accession>
<evidence type="ECO:0000313" key="3">
    <source>
        <dbReference type="Proteomes" id="UP000290289"/>
    </source>
</evidence>
<gene>
    <name evidence="2" type="ORF">DVH24_021750</name>
</gene>